<dbReference type="InterPro" id="IPR029045">
    <property type="entry name" value="ClpP/crotonase-like_dom_sf"/>
</dbReference>
<comment type="caution">
    <text evidence="4">The sequence shown here is derived from an EMBL/GenBank/DDBJ whole genome shotgun (WGS) entry which is preliminary data.</text>
</comment>
<dbReference type="AlphaFoldDB" id="A0A4Q0YVT7"/>
<evidence type="ECO:0000256" key="2">
    <source>
        <dbReference type="ARBA" id="ARBA00023235"/>
    </source>
</evidence>
<comment type="similarity">
    <text evidence="1 3">Belongs to the enoyl-CoA hydratase/isomerase family.</text>
</comment>
<dbReference type="OrthoDB" id="9807606at2"/>
<dbReference type="GO" id="GO:0016853">
    <property type="term" value="F:isomerase activity"/>
    <property type="evidence" value="ECO:0007669"/>
    <property type="project" value="UniProtKB-KW"/>
</dbReference>
<organism evidence="4 5">
    <name type="scientific">Veronia nyctiphanis</name>
    <dbReference type="NCBI Taxonomy" id="1278244"/>
    <lineage>
        <taxon>Bacteria</taxon>
        <taxon>Pseudomonadati</taxon>
        <taxon>Pseudomonadota</taxon>
        <taxon>Gammaproteobacteria</taxon>
        <taxon>Vibrionales</taxon>
        <taxon>Vibrionaceae</taxon>
        <taxon>Veronia</taxon>
    </lineage>
</organism>
<sequence>MEWNYLKWHIEDDVAFVTFNRPEKYNALSFESFTEIVKVQKLLKKEKNVRAVILSGEGGNFCSGLDVQGVASKPANVLKLLFKWLPGDANLAQKVSIGWQRLPVPVIAVIEGVCYGGGMNIALGTDMRFCSKNAKFAIMESKWGLIPDMAGLEMLRNIVSRDRAHELTLTSEVISADKAEKYGLVTQACDDPMEEAMALVDKVKNISPDAAAAIKYTTHKSWSASTRSLLARETIYQLAMFASKNQKIAVARATKSPDKPYIKRQSWW</sequence>
<dbReference type="Pfam" id="PF00378">
    <property type="entry name" value="ECH_1"/>
    <property type="match status" value="1"/>
</dbReference>
<dbReference type="Proteomes" id="UP000290287">
    <property type="component" value="Unassembled WGS sequence"/>
</dbReference>
<name>A0A4Q0YVT7_9GAMM</name>
<dbReference type="Gene3D" id="3.90.226.10">
    <property type="entry name" value="2-enoyl-CoA Hydratase, Chain A, domain 1"/>
    <property type="match status" value="1"/>
</dbReference>
<dbReference type="SUPFAM" id="SSF52096">
    <property type="entry name" value="ClpP/crotonase"/>
    <property type="match status" value="1"/>
</dbReference>
<reference evidence="4 5" key="1">
    <citation type="submission" date="2017-10" db="EMBL/GenBank/DDBJ databases">
        <title>Nyctiphanis sp. nov., isolated from the stomach of the euphausiid Nyctiphanes simplex (Hansen, 1911) in the Gulf of California.</title>
        <authorList>
            <person name="Gomez-Gil B."/>
            <person name="Aguilar-Mendez M."/>
            <person name="Lopez-Cortes A."/>
            <person name="Gomez-Gutierrez J."/>
            <person name="Roque A."/>
            <person name="Lang E."/>
            <person name="Gonzalez-Castillo A."/>
        </authorList>
    </citation>
    <scope>NUCLEOTIDE SEQUENCE [LARGE SCALE GENOMIC DNA]</scope>
    <source>
        <strain evidence="4 5">CAIM 600</strain>
    </source>
</reference>
<dbReference type="PANTHER" id="PTHR43149">
    <property type="entry name" value="ENOYL-COA HYDRATASE"/>
    <property type="match status" value="1"/>
</dbReference>
<keyword evidence="5" id="KW-1185">Reference proteome</keyword>
<dbReference type="RefSeq" id="WP_129120813.1">
    <property type="nucleotide sequence ID" value="NZ_PEIB01000001.1"/>
</dbReference>
<dbReference type="NCBIfam" id="NF005699">
    <property type="entry name" value="PRK07509.1"/>
    <property type="match status" value="1"/>
</dbReference>
<protein>
    <submittedName>
        <fullName evidence="4">Enoyl-CoA hydratase</fullName>
    </submittedName>
</protein>
<evidence type="ECO:0000313" key="5">
    <source>
        <dbReference type="Proteomes" id="UP000290287"/>
    </source>
</evidence>
<dbReference type="InterPro" id="IPR045002">
    <property type="entry name" value="Ech1-like"/>
</dbReference>
<gene>
    <name evidence="4" type="ORF">CS022_01705</name>
</gene>
<evidence type="ECO:0000256" key="3">
    <source>
        <dbReference type="RuleBase" id="RU003707"/>
    </source>
</evidence>
<keyword evidence="2" id="KW-0413">Isomerase</keyword>
<evidence type="ECO:0000256" key="1">
    <source>
        <dbReference type="ARBA" id="ARBA00005254"/>
    </source>
</evidence>
<dbReference type="CDD" id="cd06558">
    <property type="entry name" value="crotonase-like"/>
    <property type="match status" value="1"/>
</dbReference>
<evidence type="ECO:0000313" key="4">
    <source>
        <dbReference type="EMBL" id="RXJ74925.1"/>
    </source>
</evidence>
<accession>A0A4Q0YVT7</accession>
<dbReference type="EMBL" id="PEIB01000001">
    <property type="protein sequence ID" value="RXJ74925.1"/>
    <property type="molecule type" value="Genomic_DNA"/>
</dbReference>
<dbReference type="PROSITE" id="PS00166">
    <property type="entry name" value="ENOYL_COA_HYDRATASE"/>
    <property type="match status" value="1"/>
</dbReference>
<proteinExistence type="inferred from homology"/>
<dbReference type="PANTHER" id="PTHR43149:SF1">
    <property type="entry name" value="DELTA(3,5)-DELTA(2,4)-DIENOYL-COA ISOMERASE, MITOCHONDRIAL"/>
    <property type="match status" value="1"/>
</dbReference>
<dbReference type="InterPro" id="IPR018376">
    <property type="entry name" value="Enoyl-CoA_hyd/isom_CS"/>
</dbReference>
<dbReference type="InterPro" id="IPR001753">
    <property type="entry name" value="Enoyl-CoA_hydra/iso"/>
</dbReference>